<gene>
    <name evidence="1" type="ORF">GCM10007298_38180</name>
</gene>
<organism evidence="1 2">
    <name type="scientific">Williamsia phyllosphaerae</name>
    <dbReference type="NCBI Taxonomy" id="885042"/>
    <lineage>
        <taxon>Bacteria</taxon>
        <taxon>Bacillati</taxon>
        <taxon>Actinomycetota</taxon>
        <taxon>Actinomycetes</taxon>
        <taxon>Mycobacteriales</taxon>
        <taxon>Nocardiaceae</taxon>
        <taxon>Williamsia</taxon>
    </lineage>
</organism>
<dbReference type="Proteomes" id="UP000632454">
    <property type="component" value="Unassembled WGS sequence"/>
</dbReference>
<proteinExistence type="predicted"/>
<evidence type="ECO:0000313" key="2">
    <source>
        <dbReference type="Proteomes" id="UP000632454"/>
    </source>
</evidence>
<dbReference type="EMBL" id="BMCS01000003">
    <property type="protein sequence ID" value="GGF38832.1"/>
    <property type="molecule type" value="Genomic_DNA"/>
</dbReference>
<keyword evidence="2" id="KW-1185">Reference proteome</keyword>
<accession>A0ABQ1V7A5</accession>
<protein>
    <submittedName>
        <fullName evidence="1">Uncharacterized protein</fullName>
    </submittedName>
</protein>
<evidence type="ECO:0000313" key="1">
    <source>
        <dbReference type="EMBL" id="GGF38832.1"/>
    </source>
</evidence>
<sequence>MSAAFMQTLCNWQHFVEHADDAGLTWSLLHNSGFYELRLFDNTHALPFDMLTGTYTEVAEQALHALAVGR</sequence>
<comment type="caution">
    <text evidence="1">The sequence shown here is derived from an EMBL/GenBank/DDBJ whole genome shotgun (WGS) entry which is preliminary data.</text>
</comment>
<reference evidence="2" key="1">
    <citation type="journal article" date="2019" name="Int. J. Syst. Evol. Microbiol.">
        <title>The Global Catalogue of Microorganisms (GCM) 10K type strain sequencing project: providing services to taxonomists for standard genome sequencing and annotation.</title>
        <authorList>
            <consortium name="The Broad Institute Genomics Platform"/>
            <consortium name="The Broad Institute Genome Sequencing Center for Infectious Disease"/>
            <person name="Wu L."/>
            <person name="Ma J."/>
        </authorList>
    </citation>
    <scope>NUCLEOTIDE SEQUENCE [LARGE SCALE GENOMIC DNA]</scope>
    <source>
        <strain evidence="2">CCM 7855</strain>
    </source>
</reference>
<dbReference type="RefSeq" id="WP_188491938.1">
    <property type="nucleotide sequence ID" value="NZ_BMCS01000003.1"/>
</dbReference>
<name>A0ABQ1V7A5_9NOCA</name>